<evidence type="ECO:0000256" key="3">
    <source>
        <dbReference type="ARBA" id="ARBA00022777"/>
    </source>
</evidence>
<dbReference type="SUPFAM" id="SSF52540">
    <property type="entry name" value="P-loop containing nucleoside triphosphate hydrolases"/>
    <property type="match status" value="1"/>
</dbReference>
<dbReference type="Pfam" id="PF00625">
    <property type="entry name" value="Guanylate_kin"/>
    <property type="match status" value="1"/>
</dbReference>
<proteinExistence type="inferred from homology"/>
<sequence>MIEPPSNVAVHMETALVGKPSSVFLVLSGPGGTGKSSLIRMWRDAEPDLGYVKNVTTRARRAPDSRSGVDDEDFFDFVTREEFRRLVEDGQLAQWVNPQEGYYSGTPLAPLLAAVAEGRDLVFDYTPQLFLNLQRAFPEQVVGVFVAPPSMEILRDRLSRRGAEEGANLQLKFNMGAQDMTYVDMHEYHVTNTDLPSTLEALQSILRAEKSRLRRSANLTEIYGSMRDPRQMLFYYDPTHTRVSTISPL</sequence>
<evidence type="ECO:0000259" key="4">
    <source>
        <dbReference type="PROSITE" id="PS50052"/>
    </source>
</evidence>
<dbReference type="Gene3D" id="3.40.50.300">
    <property type="entry name" value="P-loop containing nucleotide triphosphate hydrolases"/>
    <property type="match status" value="1"/>
</dbReference>
<organism evidence="5 6">
    <name type="scientific">Sanguibacter antarcticus</name>
    <dbReference type="NCBI Taxonomy" id="372484"/>
    <lineage>
        <taxon>Bacteria</taxon>
        <taxon>Bacillati</taxon>
        <taxon>Actinomycetota</taxon>
        <taxon>Actinomycetes</taxon>
        <taxon>Micrococcales</taxon>
        <taxon>Sanguibacteraceae</taxon>
        <taxon>Sanguibacter</taxon>
    </lineage>
</organism>
<name>A0A2A9E6C0_9MICO</name>
<feature type="domain" description="Guanylate kinase-like" evidence="4">
    <location>
        <begin position="22"/>
        <end position="207"/>
    </location>
</feature>
<evidence type="ECO:0000256" key="1">
    <source>
        <dbReference type="ARBA" id="ARBA00005790"/>
    </source>
</evidence>
<dbReference type="Proteomes" id="UP000225548">
    <property type="component" value="Unassembled WGS sequence"/>
</dbReference>
<protein>
    <submittedName>
        <fullName evidence="5">Guanylate kinase</fullName>
    </submittedName>
</protein>
<keyword evidence="2" id="KW-0808">Transferase</keyword>
<dbReference type="GO" id="GO:0005829">
    <property type="term" value="C:cytosol"/>
    <property type="evidence" value="ECO:0007669"/>
    <property type="project" value="TreeGrafter"/>
</dbReference>
<keyword evidence="3 5" id="KW-0418">Kinase</keyword>
<dbReference type="PROSITE" id="PS50052">
    <property type="entry name" value="GUANYLATE_KINASE_2"/>
    <property type="match status" value="1"/>
</dbReference>
<dbReference type="InterPro" id="IPR008145">
    <property type="entry name" value="GK/Ca_channel_bsu"/>
</dbReference>
<dbReference type="PANTHER" id="PTHR23117">
    <property type="entry name" value="GUANYLATE KINASE-RELATED"/>
    <property type="match status" value="1"/>
</dbReference>
<gene>
    <name evidence="5" type="ORF">ATL42_1672</name>
</gene>
<reference evidence="5 6" key="1">
    <citation type="submission" date="2017-10" db="EMBL/GenBank/DDBJ databases">
        <title>Sequencing the genomes of 1000 actinobacteria strains.</title>
        <authorList>
            <person name="Klenk H.-P."/>
        </authorList>
    </citation>
    <scope>NUCLEOTIDE SEQUENCE [LARGE SCALE GENOMIC DNA]</scope>
    <source>
        <strain evidence="5 6">DSM 18966</strain>
    </source>
</reference>
<evidence type="ECO:0000313" key="5">
    <source>
        <dbReference type="EMBL" id="PFG33782.1"/>
    </source>
</evidence>
<accession>A0A2A9E6C0</accession>
<keyword evidence="6" id="KW-1185">Reference proteome</keyword>
<comment type="similarity">
    <text evidence="1">Belongs to the guanylate kinase family.</text>
</comment>
<dbReference type="EMBL" id="PDJG01000001">
    <property type="protein sequence ID" value="PFG33782.1"/>
    <property type="molecule type" value="Genomic_DNA"/>
</dbReference>
<dbReference type="PANTHER" id="PTHR23117:SF13">
    <property type="entry name" value="GUANYLATE KINASE"/>
    <property type="match status" value="1"/>
</dbReference>
<evidence type="ECO:0000313" key="6">
    <source>
        <dbReference type="Proteomes" id="UP000225548"/>
    </source>
</evidence>
<dbReference type="AlphaFoldDB" id="A0A2A9E6C0"/>
<dbReference type="InterPro" id="IPR027417">
    <property type="entry name" value="P-loop_NTPase"/>
</dbReference>
<comment type="caution">
    <text evidence="5">The sequence shown here is derived from an EMBL/GenBank/DDBJ whole genome shotgun (WGS) entry which is preliminary data.</text>
</comment>
<dbReference type="SMART" id="SM00072">
    <property type="entry name" value="GuKc"/>
    <property type="match status" value="1"/>
</dbReference>
<dbReference type="InterPro" id="IPR008144">
    <property type="entry name" value="Guanylate_kin-like_dom"/>
</dbReference>
<dbReference type="GO" id="GO:0004385">
    <property type="term" value="F:GMP kinase activity"/>
    <property type="evidence" value="ECO:0007669"/>
    <property type="project" value="TreeGrafter"/>
</dbReference>
<evidence type="ECO:0000256" key="2">
    <source>
        <dbReference type="ARBA" id="ARBA00022679"/>
    </source>
</evidence>
<dbReference type="Gene3D" id="3.30.63.10">
    <property type="entry name" value="Guanylate Kinase phosphate binding domain"/>
    <property type="match status" value="1"/>
</dbReference>